<reference evidence="4" key="2">
    <citation type="submission" date="2020-04" db="EMBL/GenBank/DDBJ databases">
        <authorList>
            <consortium name="NCBI Genome Project"/>
        </authorList>
    </citation>
    <scope>NUCLEOTIDE SEQUENCE</scope>
    <source>
        <strain evidence="4">CBS 304.34</strain>
    </source>
</reference>
<reference evidence="2 4" key="1">
    <citation type="journal article" date="2020" name="Stud. Mycol.">
        <title>101 Dothideomycetes genomes: a test case for predicting lifestyles and emergence of pathogens.</title>
        <authorList>
            <person name="Haridas S."/>
            <person name="Albert R."/>
            <person name="Binder M."/>
            <person name="Bloem J."/>
            <person name="Labutti K."/>
            <person name="Salamov A."/>
            <person name="Andreopoulos B."/>
            <person name="Baker S."/>
            <person name="Barry K."/>
            <person name="Bills G."/>
            <person name="Bluhm B."/>
            <person name="Cannon C."/>
            <person name="Castanera R."/>
            <person name="Culley D."/>
            <person name="Daum C."/>
            <person name="Ezra D."/>
            <person name="Gonzalez J."/>
            <person name="Henrissat B."/>
            <person name="Kuo A."/>
            <person name="Liang C."/>
            <person name="Lipzen A."/>
            <person name="Lutzoni F."/>
            <person name="Magnuson J."/>
            <person name="Mondo S."/>
            <person name="Nolan M."/>
            <person name="Ohm R."/>
            <person name="Pangilinan J."/>
            <person name="Park H.-J."/>
            <person name="Ramirez L."/>
            <person name="Alfaro M."/>
            <person name="Sun H."/>
            <person name="Tritt A."/>
            <person name="Yoshinaga Y."/>
            <person name="Zwiers L.-H."/>
            <person name="Turgeon B."/>
            <person name="Goodwin S."/>
            <person name="Spatafora J."/>
            <person name="Crous P."/>
            <person name="Grigoriev I."/>
        </authorList>
    </citation>
    <scope>NUCLEOTIDE SEQUENCE</scope>
    <source>
        <strain evidence="2 4">CBS 304.34</strain>
    </source>
</reference>
<sequence length="175" mass="18594">MDPGLAQGVIQPTLAPAAEPAAQTLHRDQSFINIDPSLDNWVLQQGLAPHESNFPAVPPGTQPANFDPAIGLQPPTPPATPNVFASAADAFNEIQAGWASPPADADVEWRLKTRTELAANSQDINYSAEPSAEADLDALLDHLLYPTPAVPSSDSMGRDLSDYSCSGHNDMEEEL</sequence>
<dbReference type="EMBL" id="MU003719">
    <property type="protein sequence ID" value="KAF2803097.1"/>
    <property type="molecule type" value="Genomic_DNA"/>
</dbReference>
<keyword evidence="3" id="KW-1185">Reference proteome</keyword>
<dbReference type="Proteomes" id="UP000504636">
    <property type="component" value="Unplaced"/>
</dbReference>
<evidence type="ECO:0000313" key="4">
    <source>
        <dbReference type="RefSeq" id="XP_033570061.1"/>
    </source>
</evidence>
<feature type="region of interest" description="Disordered" evidence="1">
    <location>
        <begin position="148"/>
        <end position="175"/>
    </location>
</feature>
<protein>
    <submittedName>
        <fullName evidence="2 4">Uncharacterized protein</fullName>
    </submittedName>
</protein>
<evidence type="ECO:0000313" key="3">
    <source>
        <dbReference type="Proteomes" id="UP000504636"/>
    </source>
</evidence>
<gene>
    <name evidence="2 4" type="ORF">BDZ99DRAFT_468444</name>
</gene>
<proteinExistence type="predicted"/>
<dbReference type="GeneID" id="54462133"/>
<evidence type="ECO:0000313" key="2">
    <source>
        <dbReference type="EMBL" id="KAF2803097.1"/>
    </source>
</evidence>
<organism evidence="2">
    <name type="scientific">Mytilinidion resinicola</name>
    <dbReference type="NCBI Taxonomy" id="574789"/>
    <lineage>
        <taxon>Eukaryota</taxon>
        <taxon>Fungi</taxon>
        <taxon>Dikarya</taxon>
        <taxon>Ascomycota</taxon>
        <taxon>Pezizomycotina</taxon>
        <taxon>Dothideomycetes</taxon>
        <taxon>Pleosporomycetidae</taxon>
        <taxon>Mytilinidiales</taxon>
        <taxon>Mytilinidiaceae</taxon>
        <taxon>Mytilinidion</taxon>
    </lineage>
</organism>
<reference evidence="4" key="3">
    <citation type="submission" date="2025-04" db="UniProtKB">
        <authorList>
            <consortium name="RefSeq"/>
        </authorList>
    </citation>
    <scope>IDENTIFICATION</scope>
    <source>
        <strain evidence="4">CBS 304.34</strain>
    </source>
</reference>
<dbReference type="AlphaFoldDB" id="A0A6A6Y5N6"/>
<evidence type="ECO:0000256" key="1">
    <source>
        <dbReference type="SAM" id="MobiDB-lite"/>
    </source>
</evidence>
<dbReference type="RefSeq" id="XP_033570061.1">
    <property type="nucleotide sequence ID" value="XM_033721240.1"/>
</dbReference>
<name>A0A6A6Y5N6_9PEZI</name>
<accession>A0A6A6Y5N6</accession>